<dbReference type="EMBL" id="FCOA02000058">
    <property type="protein sequence ID" value="SAK97480.1"/>
    <property type="molecule type" value="Genomic_DNA"/>
</dbReference>
<reference evidence="1" key="1">
    <citation type="submission" date="2016-01" db="EMBL/GenBank/DDBJ databases">
        <authorList>
            <person name="Peeters C."/>
        </authorList>
    </citation>
    <scope>NUCLEOTIDE SEQUENCE</scope>
    <source>
        <strain evidence="1">LMG 29322</strain>
    </source>
</reference>
<accession>A0A158DSR7</accession>
<keyword evidence="2" id="KW-1185">Reference proteome</keyword>
<evidence type="ECO:0000313" key="1">
    <source>
        <dbReference type="EMBL" id="SAK97480.1"/>
    </source>
</evidence>
<proteinExistence type="predicted"/>
<evidence type="ECO:0000313" key="2">
    <source>
        <dbReference type="Proteomes" id="UP000054851"/>
    </source>
</evidence>
<sequence>MDVIDLNEAFASQGLATCAYPALPDHELR</sequence>
<dbReference type="AlphaFoldDB" id="A0A158DSR7"/>
<dbReference type="Proteomes" id="UP000054851">
    <property type="component" value="Unassembled WGS sequence"/>
</dbReference>
<comment type="caution">
    <text evidence="1">The sequence shown here is derived from an EMBL/GenBank/DDBJ whole genome shotgun (WGS) entry which is preliminary data.</text>
</comment>
<protein>
    <submittedName>
        <fullName evidence="1">Uncharacterized protein</fullName>
    </submittedName>
</protein>
<gene>
    <name evidence="1" type="ORF">AWB79_07476</name>
</gene>
<name>A0A158DSR7_9BURK</name>
<organism evidence="1 2">
    <name type="scientific">Caballeronia hypogeia</name>
    <dbReference type="NCBI Taxonomy" id="1777140"/>
    <lineage>
        <taxon>Bacteria</taxon>
        <taxon>Pseudomonadati</taxon>
        <taxon>Pseudomonadota</taxon>
        <taxon>Betaproteobacteria</taxon>
        <taxon>Burkholderiales</taxon>
        <taxon>Burkholderiaceae</taxon>
        <taxon>Caballeronia</taxon>
    </lineage>
</organism>